<dbReference type="PROSITE" id="PS50206">
    <property type="entry name" value="RHODANESE_3"/>
    <property type="match status" value="3"/>
</dbReference>
<dbReference type="AlphaFoldDB" id="A0A931F8K8"/>
<dbReference type="SUPFAM" id="SSF52821">
    <property type="entry name" value="Rhodanese/Cell cycle control phosphatase"/>
    <property type="match status" value="3"/>
</dbReference>
<keyword evidence="2" id="KW-0677">Repeat</keyword>
<proteinExistence type="predicted"/>
<feature type="chain" id="PRO_5037825846" description="thiosulfate sulfurtransferase" evidence="4">
    <location>
        <begin position="25"/>
        <end position="411"/>
    </location>
</feature>
<evidence type="ECO:0000256" key="4">
    <source>
        <dbReference type="SAM" id="SignalP"/>
    </source>
</evidence>
<reference evidence="6" key="1">
    <citation type="submission" date="2020-11" db="EMBL/GenBank/DDBJ databases">
        <title>Halonatronomonas betainensis gen. nov., sp. nov. a novel haloalkaliphilic representative of the family Halanaerobiacae capable of betaine degradation.</title>
        <authorList>
            <person name="Boltyanskaya Y."/>
            <person name="Kevbrin V."/>
            <person name="Detkova E."/>
            <person name="Grouzdev D.S."/>
            <person name="Koziaeva V."/>
            <person name="Zhilina T."/>
        </authorList>
    </citation>
    <scope>NUCLEOTIDE SEQUENCE</scope>
    <source>
        <strain evidence="6">Z-7014</strain>
    </source>
</reference>
<dbReference type="EMBL" id="JADPIE010000001">
    <property type="protein sequence ID" value="MBF8435479.1"/>
    <property type="molecule type" value="Genomic_DNA"/>
</dbReference>
<dbReference type="PANTHER" id="PTHR43855">
    <property type="entry name" value="THIOSULFATE SULFURTRANSFERASE"/>
    <property type="match status" value="1"/>
</dbReference>
<evidence type="ECO:0000256" key="3">
    <source>
        <dbReference type="ARBA" id="ARBA00047549"/>
    </source>
</evidence>
<dbReference type="InterPro" id="IPR036873">
    <property type="entry name" value="Rhodanese-like_dom_sf"/>
</dbReference>
<dbReference type="CDD" id="cd01448">
    <property type="entry name" value="TST_Repeat_1"/>
    <property type="match status" value="1"/>
</dbReference>
<evidence type="ECO:0000259" key="5">
    <source>
        <dbReference type="PROSITE" id="PS50206"/>
    </source>
</evidence>
<dbReference type="PANTHER" id="PTHR43855:SF1">
    <property type="entry name" value="THIOSULFATE SULFURTRANSFERASE"/>
    <property type="match status" value="1"/>
</dbReference>
<accession>A0A931F8K8</accession>
<dbReference type="Gene3D" id="3.40.250.10">
    <property type="entry name" value="Rhodanese-like domain"/>
    <property type="match status" value="3"/>
</dbReference>
<dbReference type="InterPro" id="IPR001763">
    <property type="entry name" value="Rhodanese-like_dom"/>
</dbReference>
<feature type="domain" description="Rhodanese" evidence="5">
    <location>
        <begin position="149"/>
        <end position="256"/>
    </location>
</feature>
<comment type="caution">
    <text evidence="6">The sequence shown here is derived from an EMBL/GenBank/DDBJ whole genome shotgun (WGS) entry which is preliminary data.</text>
</comment>
<dbReference type="SMART" id="SM00450">
    <property type="entry name" value="RHOD"/>
    <property type="match status" value="3"/>
</dbReference>
<protein>
    <recommendedName>
        <fullName evidence="1">thiosulfate sulfurtransferase</fullName>
        <ecNumber evidence="1">2.8.1.1</ecNumber>
    </recommendedName>
</protein>
<name>A0A931F8K8_9FIRM</name>
<organism evidence="6 7">
    <name type="scientific">Halonatronomonas betaini</name>
    <dbReference type="NCBI Taxonomy" id="2778430"/>
    <lineage>
        <taxon>Bacteria</taxon>
        <taxon>Bacillati</taxon>
        <taxon>Bacillota</taxon>
        <taxon>Clostridia</taxon>
        <taxon>Halanaerobiales</taxon>
        <taxon>Halarsenatibacteraceae</taxon>
        <taxon>Halonatronomonas</taxon>
    </lineage>
</organism>
<dbReference type="Proteomes" id="UP000621436">
    <property type="component" value="Unassembled WGS sequence"/>
</dbReference>
<gene>
    <name evidence="6" type="ORF">I0Q91_00175</name>
</gene>
<keyword evidence="7" id="KW-1185">Reference proteome</keyword>
<dbReference type="InterPro" id="IPR051126">
    <property type="entry name" value="Thiosulfate_sulfurtransferase"/>
</dbReference>
<dbReference type="GO" id="GO:0004792">
    <property type="term" value="F:thiosulfate-cyanide sulfurtransferase activity"/>
    <property type="evidence" value="ECO:0007669"/>
    <property type="project" value="UniProtKB-EC"/>
</dbReference>
<feature type="domain" description="Rhodanese" evidence="5">
    <location>
        <begin position="32"/>
        <end position="98"/>
    </location>
</feature>
<dbReference type="EC" id="2.8.1.1" evidence="1"/>
<evidence type="ECO:0000313" key="7">
    <source>
        <dbReference type="Proteomes" id="UP000621436"/>
    </source>
</evidence>
<feature type="signal peptide" evidence="4">
    <location>
        <begin position="1"/>
        <end position="24"/>
    </location>
</feature>
<dbReference type="Pfam" id="PF00581">
    <property type="entry name" value="Rhodanese"/>
    <property type="match status" value="3"/>
</dbReference>
<evidence type="ECO:0000313" key="6">
    <source>
        <dbReference type="EMBL" id="MBF8435479.1"/>
    </source>
</evidence>
<evidence type="ECO:0000256" key="2">
    <source>
        <dbReference type="ARBA" id="ARBA00022737"/>
    </source>
</evidence>
<keyword evidence="4" id="KW-0732">Signal</keyword>
<evidence type="ECO:0000256" key="1">
    <source>
        <dbReference type="ARBA" id="ARBA00012245"/>
    </source>
</evidence>
<dbReference type="RefSeq" id="WP_270452097.1">
    <property type="nucleotide sequence ID" value="NZ_JADPIE010000001.1"/>
</dbReference>
<dbReference type="CDD" id="cd01449">
    <property type="entry name" value="TST_Repeat_2"/>
    <property type="match status" value="1"/>
</dbReference>
<sequence>MKKTFFIFTLMLIFTSLIVGTAAANTLDEIIEDENMVLIDSRSPYSYNGWEIDGEPGGHIPGAVLFSKGWLNHLESDTEIISELERFNINEDQELFVYGPEADGLAEELSSLGYMAETISVDLEEQDELQKLDHYELLVHPDWLNEKIENDEVYVLEASWGDDSAHIEGHIPTSVHMNTDAIEEGPLWNRRSDDEIINALGEHGITYDMTVVVYSLDDITPATRVASILMYAGVEDVRILDGNLPAWENAGYDLDSGEVEPDQVDFGYTEPANPDYIIDLPEAQEAYDDSQSSFVDIRSWEEFIGETSGYDYIPSAGRIEGAIYGYGGKDAYDMSDFRNPDDTMVNFNYMEARWLDQGINPDNYNIFYCGTGWRAAETWLYAKALGWQNITVFDGGWFEWSEEELPVIVGE</sequence>
<comment type="catalytic activity">
    <reaction evidence="3">
        <text>thiosulfate + hydrogen cyanide = thiocyanate + sulfite + 2 H(+)</text>
        <dbReference type="Rhea" id="RHEA:16881"/>
        <dbReference type="ChEBI" id="CHEBI:15378"/>
        <dbReference type="ChEBI" id="CHEBI:17359"/>
        <dbReference type="ChEBI" id="CHEBI:18022"/>
        <dbReference type="ChEBI" id="CHEBI:18407"/>
        <dbReference type="ChEBI" id="CHEBI:33542"/>
        <dbReference type="EC" id="2.8.1.1"/>
    </reaction>
</comment>
<feature type="domain" description="Rhodanese" evidence="5">
    <location>
        <begin position="288"/>
        <end position="409"/>
    </location>
</feature>